<sequence>MNSVDLNKKYSEFGLFHACYLIGEQKRGAPQLNLNVVVNTVQHVVNGEGKLFLDQPNQNVYRVNGEYNYLCTMKDCHILMVIEGVPLLKSWPAQAGVGPQLPVTMKARLLLDETFKKGVAYFQYQDTKGEWHEVSDVPVQMESCQKLP</sequence>
<evidence type="ECO:0000313" key="2">
    <source>
        <dbReference type="EMBL" id="MBU2713053.1"/>
    </source>
</evidence>
<dbReference type="EMBL" id="JAGSOY010000059">
    <property type="protein sequence ID" value="MBU2713053.1"/>
    <property type="molecule type" value="Genomic_DNA"/>
</dbReference>
<dbReference type="RefSeq" id="WP_215821275.1">
    <property type="nucleotide sequence ID" value="NZ_JAGSOY010000059.1"/>
</dbReference>
<evidence type="ECO:0000313" key="3">
    <source>
        <dbReference type="Proteomes" id="UP000690515"/>
    </source>
</evidence>
<protein>
    <submittedName>
        <fullName evidence="2">DUF1842 domain-containing protein</fullName>
    </submittedName>
</protein>
<keyword evidence="3" id="KW-1185">Reference proteome</keyword>
<comment type="caution">
    <text evidence="2">The sequence shown here is derived from an EMBL/GenBank/DDBJ whole genome shotgun (WGS) entry which is preliminary data.</text>
</comment>
<evidence type="ECO:0000259" key="1">
    <source>
        <dbReference type="Pfam" id="PF08896"/>
    </source>
</evidence>
<dbReference type="InterPro" id="IPR014992">
    <property type="entry name" value="DUF1842"/>
</dbReference>
<organism evidence="2 3">
    <name type="scientific">Zooshikella harenae</name>
    <dbReference type="NCBI Taxonomy" id="2827238"/>
    <lineage>
        <taxon>Bacteria</taxon>
        <taxon>Pseudomonadati</taxon>
        <taxon>Pseudomonadota</taxon>
        <taxon>Gammaproteobacteria</taxon>
        <taxon>Oceanospirillales</taxon>
        <taxon>Zooshikellaceae</taxon>
        <taxon>Zooshikella</taxon>
    </lineage>
</organism>
<reference evidence="2 3" key="1">
    <citation type="submission" date="2021-04" db="EMBL/GenBank/DDBJ databases">
        <authorList>
            <person name="Pira H."/>
            <person name="Risdian C."/>
            <person name="Wink J."/>
        </authorList>
    </citation>
    <scope>NUCLEOTIDE SEQUENCE [LARGE SCALE GENOMIC DNA]</scope>
    <source>
        <strain evidence="2 3">WH53</strain>
    </source>
</reference>
<gene>
    <name evidence="2" type="ORF">KCG35_18455</name>
</gene>
<proteinExistence type="predicted"/>
<dbReference type="Proteomes" id="UP000690515">
    <property type="component" value="Unassembled WGS sequence"/>
</dbReference>
<dbReference type="Pfam" id="PF08896">
    <property type="entry name" value="DUF1842"/>
    <property type="match status" value="1"/>
</dbReference>
<name>A0ABS5ZGQ4_9GAMM</name>
<feature type="domain" description="DUF1842" evidence="1">
    <location>
        <begin position="14"/>
        <end position="131"/>
    </location>
</feature>
<accession>A0ABS5ZGQ4</accession>